<proteinExistence type="predicted"/>
<keyword evidence="1" id="KW-0732">Signal</keyword>
<feature type="chain" id="PRO_5011609993" evidence="1">
    <location>
        <begin position="24"/>
        <end position="407"/>
    </location>
</feature>
<dbReference type="AlphaFoldDB" id="A0A1H2QYJ6"/>
<dbReference type="Pfam" id="PF13416">
    <property type="entry name" value="SBP_bac_8"/>
    <property type="match status" value="1"/>
</dbReference>
<name>A0A1H2QYJ6_9RHOB</name>
<dbReference type="NCBIfam" id="NF008633">
    <property type="entry name" value="PRK11622.1"/>
    <property type="match status" value="1"/>
</dbReference>
<reference evidence="2 3" key="1">
    <citation type="submission" date="2016-10" db="EMBL/GenBank/DDBJ databases">
        <authorList>
            <person name="de Groot N.N."/>
        </authorList>
    </citation>
    <scope>NUCLEOTIDE SEQUENCE [LARGE SCALE GENOMIC DNA]</scope>
    <source>
        <strain evidence="2 3">CGMCC 1.8894</strain>
    </source>
</reference>
<gene>
    <name evidence="2" type="ORF">SAMN04488238_101137</name>
</gene>
<evidence type="ECO:0000313" key="3">
    <source>
        <dbReference type="Proteomes" id="UP000198539"/>
    </source>
</evidence>
<dbReference type="EMBL" id="FNOM01000001">
    <property type="protein sequence ID" value="SDW12008.1"/>
    <property type="molecule type" value="Genomic_DNA"/>
</dbReference>
<feature type="signal peptide" evidence="1">
    <location>
        <begin position="1"/>
        <end position="23"/>
    </location>
</feature>
<accession>A0A1H2QYJ6</accession>
<dbReference type="RefSeq" id="WP_092884381.1">
    <property type="nucleotide sequence ID" value="NZ_FNOM01000001.1"/>
</dbReference>
<dbReference type="PANTHER" id="PTHR42779:SF1">
    <property type="entry name" value="PROTEIN YNJB"/>
    <property type="match status" value="1"/>
</dbReference>
<keyword evidence="3" id="KW-1185">Reference proteome</keyword>
<evidence type="ECO:0000313" key="2">
    <source>
        <dbReference type="EMBL" id="SDW12008.1"/>
    </source>
</evidence>
<dbReference type="OrthoDB" id="3239593at2"/>
<organism evidence="2 3">
    <name type="scientific">Roseicitreum antarcticum</name>
    <dbReference type="NCBI Taxonomy" id="564137"/>
    <lineage>
        <taxon>Bacteria</taxon>
        <taxon>Pseudomonadati</taxon>
        <taxon>Pseudomonadota</taxon>
        <taxon>Alphaproteobacteria</taxon>
        <taxon>Rhodobacterales</taxon>
        <taxon>Paracoccaceae</taxon>
        <taxon>Roseicitreum</taxon>
    </lineage>
</organism>
<dbReference type="InterPro" id="IPR027020">
    <property type="entry name" value="YnjB"/>
</dbReference>
<dbReference type="PANTHER" id="PTHR42779">
    <property type="entry name" value="PROTEIN YNJB"/>
    <property type="match status" value="1"/>
</dbReference>
<sequence>MKNSVTGAAILALSFVVNPSVSAASDPNPTDWNAVVAEARGQTVFWNAWAGDTRINAFIESVGEDLFDQYGVTLNHVKLADTADAVTRVVSEKTAGRDTGGAVDAIWINGANFISMKENGLLFGPFAEELPNWRYVDTTANPAVLTDFTVPVEGFGAPWAMFQMVFEYDSASLSEPPKSAVALTAWASANPGRFTYPQPPDFLGTSFLKQLLYGVLEDPEVLQSAIVDTDYEAVTAPLWAYLDNLHPNLWRQGQVFPENEPALGALLADDEIDIAFSFNPGRASAAIADGTLQDTVRTYVWDAGTIGNSSFLSIPYNAANKAGALVLANLILDPEIQARAQDPAILGFQTVLGMDLLGVEDRARFDALDLGIATLPPAQMGTALLEPHPDWMTRIAQDWTARYGTAP</sequence>
<dbReference type="PIRSF" id="PIRSF029172">
    <property type="entry name" value="UCP029172_ABC_sbc_YnjB"/>
    <property type="match status" value="1"/>
</dbReference>
<dbReference type="STRING" id="564137.SAMN04488238_101137"/>
<evidence type="ECO:0000256" key="1">
    <source>
        <dbReference type="SAM" id="SignalP"/>
    </source>
</evidence>
<protein>
    <submittedName>
        <fullName evidence="2">Putative thiamine transport system substrate-binding protein</fullName>
    </submittedName>
</protein>
<dbReference type="SUPFAM" id="SSF53850">
    <property type="entry name" value="Periplasmic binding protein-like II"/>
    <property type="match status" value="1"/>
</dbReference>
<dbReference type="Gene3D" id="3.40.190.10">
    <property type="entry name" value="Periplasmic binding protein-like II"/>
    <property type="match status" value="2"/>
</dbReference>
<dbReference type="Proteomes" id="UP000198539">
    <property type="component" value="Unassembled WGS sequence"/>
</dbReference>
<dbReference type="InterPro" id="IPR006059">
    <property type="entry name" value="SBP"/>
</dbReference>